<sequence>MVTQPALSPADRDRITAAVRAAEARTSAEIVVVVETAPCEEADATVALIAAGGVAIAAAGPLDWLGLRLEAIVIGQALVFALLAALASSSRVRRALRVGRIAAHSAAHRAAEQAFDDLGLGRTLGRTGVLLHVAAADRRVEVIADSGVHDAVAPETWREEVALVVEAAREGRIADGIVAAVARCGEALADALPPQPGVGDELPDEPIVR</sequence>
<dbReference type="PANTHER" id="PTHR30373">
    <property type="entry name" value="UPF0603 PROTEIN YGCG"/>
    <property type="match status" value="1"/>
</dbReference>
<feature type="domain" description="TPM" evidence="1">
    <location>
        <begin position="108"/>
        <end position="186"/>
    </location>
</feature>
<organism evidence="2 3">
    <name type="scientific">Methylopila turkensis</name>
    <dbReference type="NCBI Taxonomy" id="1437816"/>
    <lineage>
        <taxon>Bacteria</taxon>
        <taxon>Pseudomonadati</taxon>
        <taxon>Pseudomonadota</taxon>
        <taxon>Alphaproteobacteria</taxon>
        <taxon>Hyphomicrobiales</taxon>
        <taxon>Methylopilaceae</taxon>
        <taxon>Methylopila</taxon>
    </lineage>
</organism>
<accession>A0A9W6JS18</accession>
<reference evidence="2" key="1">
    <citation type="journal article" date="2014" name="Int. J. Syst. Evol. Microbiol.">
        <title>Complete genome sequence of Corynebacterium casei LMG S-19264T (=DSM 44701T), isolated from a smear-ripened cheese.</title>
        <authorList>
            <consortium name="US DOE Joint Genome Institute (JGI-PGF)"/>
            <person name="Walter F."/>
            <person name="Albersmeier A."/>
            <person name="Kalinowski J."/>
            <person name="Ruckert C."/>
        </authorList>
    </citation>
    <scope>NUCLEOTIDE SEQUENCE</scope>
    <source>
        <strain evidence="2">VKM B-2748</strain>
    </source>
</reference>
<dbReference type="PANTHER" id="PTHR30373:SF8">
    <property type="entry name" value="BLL7265 PROTEIN"/>
    <property type="match status" value="1"/>
</dbReference>
<dbReference type="InterPro" id="IPR007621">
    <property type="entry name" value="TPM_dom"/>
</dbReference>
<evidence type="ECO:0000313" key="3">
    <source>
        <dbReference type="Proteomes" id="UP001143309"/>
    </source>
</evidence>
<reference evidence="2" key="2">
    <citation type="submission" date="2023-01" db="EMBL/GenBank/DDBJ databases">
        <authorList>
            <person name="Sun Q."/>
            <person name="Evtushenko L."/>
        </authorList>
    </citation>
    <scope>NUCLEOTIDE SEQUENCE</scope>
    <source>
        <strain evidence="2">VKM B-2748</strain>
    </source>
</reference>
<protein>
    <recommendedName>
        <fullName evidence="1">TPM domain-containing protein</fullName>
    </recommendedName>
</protein>
<dbReference type="AlphaFoldDB" id="A0A9W6JS18"/>
<proteinExistence type="predicted"/>
<dbReference type="EMBL" id="BSFL01000004">
    <property type="protein sequence ID" value="GLK81561.1"/>
    <property type="molecule type" value="Genomic_DNA"/>
</dbReference>
<dbReference type="Gene3D" id="3.10.310.50">
    <property type="match status" value="1"/>
</dbReference>
<dbReference type="Proteomes" id="UP001143309">
    <property type="component" value="Unassembled WGS sequence"/>
</dbReference>
<keyword evidence="3" id="KW-1185">Reference proteome</keyword>
<gene>
    <name evidence="2" type="ORF">GCM10008174_33020</name>
</gene>
<name>A0A9W6JS18_9HYPH</name>
<dbReference type="Pfam" id="PF04536">
    <property type="entry name" value="TPM_phosphatase"/>
    <property type="match status" value="1"/>
</dbReference>
<evidence type="ECO:0000259" key="1">
    <source>
        <dbReference type="Pfam" id="PF04536"/>
    </source>
</evidence>
<comment type="caution">
    <text evidence="2">The sequence shown here is derived from an EMBL/GenBank/DDBJ whole genome shotgun (WGS) entry which is preliminary data.</text>
</comment>
<dbReference type="RefSeq" id="WP_271202043.1">
    <property type="nucleotide sequence ID" value="NZ_BSFL01000004.1"/>
</dbReference>
<evidence type="ECO:0000313" key="2">
    <source>
        <dbReference type="EMBL" id="GLK81561.1"/>
    </source>
</evidence>